<dbReference type="Proteomes" id="UP001205601">
    <property type="component" value="Unassembled WGS sequence"/>
</dbReference>
<protein>
    <submittedName>
        <fullName evidence="2">Glycosyltransferase family 2 protein</fullName>
    </submittedName>
</protein>
<dbReference type="InterPro" id="IPR029044">
    <property type="entry name" value="Nucleotide-diphossugar_trans"/>
</dbReference>
<sequence>MQTGRHIAILMASYNGARFLRDQLESIAVQDHDDWSLHVSDDGSSDGTLAILAAFARAHPGRRIVWRRGPGRGSTANFLSLLHDPRIAADFFAFADQDDVWLPDKLSRAVAALAPHAATPALYGSRTWVTDAGLTILGVSPMPRRTPGFRNALVQSLAGGNTMVLNARARDISVRAGRADGAACHDWWLYQLVSGAGGTILFDPSPTLLYRQHGQNQIGANLSLKARYHRFKAMIGGRFADWNRANAAALSQVAPLLTRENRDCLDAFVALRRDRGITALRRLRAAGLFRQSRAGNLSLAVAAMIGRV</sequence>
<name>A0ABT2NPQ5_9RHOB</name>
<evidence type="ECO:0000259" key="1">
    <source>
        <dbReference type="Pfam" id="PF00535"/>
    </source>
</evidence>
<accession>A0ABT2NPQ5</accession>
<dbReference type="Gene3D" id="3.90.550.10">
    <property type="entry name" value="Spore Coat Polysaccharide Biosynthesis Protein SpsA, Chain A"/>
    <property type="match status" value="1"/>
</dbReference>
<evidence type="ECO:0000313" key="3">
    <source>
        <dbReference type="Proteomes" id="UP001205601"/>
    </source>
</evidence>
<organism evidence="2 3">
    <name type="scientific">Albidovulum sediminis</name>
    <dbReference type="NCBI Taxonomy" id="3066345"/>
    <lineage>
        <taxon>Bacteria</taxon>
        <taxon>Pseudomonadati</taxon>
        <taxon>Pseudomonadota</taxon>
        <taxon>Alphaproteobacteria</taxon>
        <taxon>Rhodobacterales</taxon>
        <taxon>Paracoccaceae</taxon>
        <taxon>Albidovulum</taxon>
    </lineage>
</organism>
<dbReference type="CDD" id="cd04196">
    <property type="entry name" value="GT_2_like_d"/>
    <property type="match status" value="1"/>
</dbReference>
<proteinExistence type="predicted"/>
<evidence type="ECO:0000313" key="2">
    <source>
        <dbReference type="EMBL" id="MCT8330675.1"/>
    </source>
</evidence>
<dbReference type="PANTHER" id="PTHR43685:SF2">
    <property type="entry name" value="GLYCOSYLTRANSFERASE 2-LIKE DOMAIN-CONTAINING PROTEIN"/>
    <property type="match status" value="1"/>
</dbReference>
<dbReference type="PANTHER" id="PTHR43685">
    <property type="entry name" value="GLYCOSYLTRANSFERASE"/>
    <property type="match status" value="1"/>
</dbReference>
<dbReference type="Pfam" id="PF00535">
    <property type="entry name" value="Glycos_transf_2"/>
    <property type="match status" value="1"/>
</dbReference>
<dbReference type="InterPro" id="IPR001173">
    <property type="entry name" value="Glyco_trans_2-like"/>
</dbReference>
<reference evidence="3" key="1">
    <citation type="submission" date="2023-07" db="EMBL/GenBank/DDBJ databases">
        <title>Defluviimonas sediminis sp. nov., isolated from mangrove sediment.</title>
        <authorList>
            <person name="Liu L."/>
            <person name="Li J."/>
            <person name="Huang Y."/>
            <person name="Pan J."/>
            <person name="Li M."/>
        </authorList>
    </citation>
    <scope>NUCLEOTIDE SEQUENCE [LARGE SCALE GENOMIC DNA]</scope>
    <source>
        <strain evidence="3">FT324</strain>
    </source>
</reference>
<feature type="domain" description="Glycosyltransferase 2-like" evidence="1">
    <location>
        <begin position="9"/>
        <end position="116"/>
    </location>
</feature>
<comment type="caution">
    <text evidence="2">The sequence shown here is derived from an EMBL/GenBank/DDBJ whole genome shotgun (WGS) entry which is preliminary data.</text>
</comment>
<dbReference type="InterPro" id="IPR050834">
    <property type="entry name" value="Glycosyltransf_2"/>
</dbReference>
<dbReference type="RefSeq" id="WP_261496532.1">
    <property type="nucleotide sequence ID" value="NZ_JAOCQF010000002.1"/>
</dbReference>
<dbReference type="SUPFAM" id="SSF53448">
    <property type="entry name" value="Nucleotide-diphospho-sugar transferases"/>
    <property type="match status" value="1"/>
</dbReference>
<dbReference type="EMBL" id="JAOCQF010000002">
    <property type="protein sequence ID" value="MCT8330675.1"/>
    <property type="molecule type" value="Genomic_DNA"/>
</dbReference>
<gene>
    <name evidence="2" type="ORF">N5I32_14210</name>
</gene>
<keyword evidence="3" id="KW-1185">Reference proteome</keyword>